<dbReference type="SUPFAM" id="SSF55486">
    <property type="entry name" value="Metalloproteases ('zincins'), catalytic domain"/>
    <property type="match status" value="1"/>
</dbReference>
<keyword evidence="2" id="KW-1185">Reference proteome</keyword>
<accession>A0A9W8MLK7</accession>
<gene>
    <name evidence="1" type="ORF">H1R20_g607</name>
</gene>
<organism evidence="1 2">
    <name type="scientific">Candolleomyces eurysporus</name>
    <dbReference type="NCBI Taxonomy" id="2828524"/>
    <lineage>
        <taxon>Eukaryota</taxon>
        <taxon>Fungi</taxon>
        <taxon>Dikarya</taxon>
        <taxon>Basidiomycota</taxon>
        <taxon>Agaricomycotina</taxon>
        <taxon>Agaricomycetes</taxon>
        <taxon>Agaricomycetidae</taxon>
        <taxon>Agaricales</taxon>
        <taxon>Agaricineae</taxon>
        <taxon>Psathyrellaceae</taxon>
        <taxon>Candolleomyces</taxon>
    </lineage>
</organism>
<evidence type="ECO:0000313" key="2">
    <source>
        <dbReference type="Proteomes" id="UP001140091"/>
    </source>
</evidence>
<comment type="caution">
    <text evidence="1">The sequence shown here is derived from an EMBL/GenBank/DDBJ whole genome shotgun (WGS) entry which is preliminary data.</text>
</comment>
<dbReference type="EMBL" id="JANBPK010000052">
    <property type="protein sequence ID" value="KAJ2936485.1"/>
    <property type="molecule type" value="Genomic_DNA"/>
</dbReference>
<feature type="non-terminal residue" evidence="1">
    <location>
        <position position="169"/>
    </location>
</feature>
<reference evidence="1" key="1">
    <citation type="submission" date="2022-06" db="EMBL/GenBank/DDBJ databases">
        <title>Genome Sequence of Candolleomyces eurysporus.</title>
        <authorList>
            <person name="Buettner E."/>
        </authorList>
    </citation>
    <scope>NUCLEOTIDE SEQUENCE</scope>
    <source>
        <strain evidence="1">VTCC 930004</strain>
    </source>
</reference>
<sequence length="169" mass="18516">MRIPKGTPAAAPTSENGRTITVGFIAPDPGMPFQHAKVQEVVKEWEKYANLKFCFIPNGNNAKIRVSFAKTIIECTKRTQIPPWTEVETRTRILDVYSSAEISNFSAVDTTSIMILSAVNKAFTFLNYPFPIGASSHPDVNILNALNTARVIGGARANIALEYVEEGSI</sequence>
<proteinExistence type="predicted"/>
<dbReference type="AlphaFoldDB" id="A0A9W8MLK7"/>
<dbReference type="OrthoDB" id="5945790at2759"/>
<dbReference type="Proteomes" id="UP001140091">
    <property type="component" value="Unassembled WGS sequence"/>
</dbReference>
<protein>
    <submittedName>
        <fullName evidence="1">Uncharacterized protein</fullName>
    </submittedName>
</protein>
<evidence type="ECO:0000313" key="1">
    <source>
        <dbReference type="EMBL" id="KAJ2936485.1"/>
    </source>
</evidence>
<name>A0A9W8MLK7_9AGAR</name>